<keyword evidence="2" id="KW-1185">Reference proteome</keyword>
<evidence type="ECO:0000313" key="2">
    <source>
        <dbReference type="Proteomes" id="UP001239111"/>
    </source>
</evidence>
<reference evidence="1" key="1">
    <citation type="submission" date="2023-04" db="EMBL/GenBank/DDBJ databases">
        <title>A chromosome-level genome assembly of the parasitoid wasp Eretmocerus hayati.</title>
        <authorList>
            <person name="Zhong Y."/>
            <person name="Liu S."/>
            <person name="Liu Y."/>
        </authorList>
    </citation>
    <scope>NUCLEOTIDE SEQUENCE</scope>
    <source>
        <strain evidence="1">ZJU_SS_LIU_2023</strain>
    </source>
</reference>
<organism evidence="1 2">
    <name type="scientific">Eretmocerus hayati</name>
    <dbReference type="NCBI Taxonomy" id="131215"/>
    <lineage>
        <taxon>Eukaryota</taxon>
        <taxon>Metazoa</taxon>
        <taxon>Ecdysozoa</taxon>
        <taxon>Arthropoda</taxon>
        <taxon>Hexapoda</taxon>
        <taxon>Insecta</taxon>
        <taxon>Pterygota</taxon>
        <taxon>Neoptera</taxon>
        <taxon>Endopterygota</taxon>
        <taxon>Hymenoptera</taxon>
        <taxon>Apocrita</taxon>
        <taxon>Proctotrupomorpha</taxon>
        <taxon>Chalcidoidea</taxon>
        <taxon>Aphelinidae</taxon>
        <taxon>Aphelininae</taxon>
        <taxon>Eretmocerus</taxon>
    </lineage>
</organism>
<dbReference type="EMBL" id="CM056744">
    <property type="protein sequence ID" value="KAJ8666835.1"/>
    <property type="molecule type" value="Genomic_DNA"/>
</dbReference>
<evidence type="ECO:0000313" key="1">
    <source>
        <dbReference type="EMBL" id="KAJ8666835.1"/>
    </source>
</evidence>
<proteinExistence type="predicted"/>
<name>A0ACC2N6L5_9HYME</name>
<accession>A0ACC2N6L5</accession>
<sequence length="568" mass="64041">MHPQTLTAAGAILILSNLVSLARFPRRTPKSSPMSLIFISDVASSAFTAITLFLYQFYINHPGFEDYTKSSFATSRSMPSSYKNSTNHYVKCDAMTTFAQYSIFIVPFCNAFASLLSFSLNCYVSSIRACRKCTKWTTTSEGIVVADPVDQDFNRGTNFWKHICPKWFSTPSMKHYALVAIASQWMLQALFSGALRLGEAERMNMTDILSEDKMCSVTASFPLDDCDVENMRDLLIGDRFAVSTPATSENWLQETSSQKKDMGEGVVEPTWPLTVNSSELLDVVSRVYGIVRGVINANDFDDRRQDVSQLVNGADDLLSNDEDFWSGNVSVDFSMNNEVRMARAIIPGNDTDLSISLLCMRNRCVVSTKFLKVHLFIFLFLVYFTPILVTTALLVISRYKCREITVSLELNQSTVNSSKGEIQLDENSSGAQHNTSRNFDKEKPTLSNWISDESKERKDDDDIVESKNNDSGELERMACELWSEAEKTRSFLEILKVNALMAVMMWTPFFFQVLMKVFLCSSVPGWLMETSFVTMILHAVFKNTLSLHAVRIEADAEKLKKRNSIHPS</sequence>
<comment type="caution">
    <text evidence="1">The sequence shown here is derived from an EMBL/GenBank/DDBJ whole genome shotgun (WGS) entry which is preliminary data.</text>
</comment>
<dbReference type="Proteomes" id="UP001239111">
    <property type="component" value="Chromosome 4"/>
</dbReference>
<protein>
    <submittedName>
        <fullName evidence="1">Uncharacterized protein</fullName>
    </submittedName>
</protein>
<gene>
    <name evidence="1" type="ORF">QAD02_008497</name>
</gene>